<dbReference type="EnsemblPlants" id="Pp3c14_6030V3.1">
    <property type="protein sequence ID" value="PAC:32960218.CDS.1"/>
    <property type="gene ID" value="Pp3c14_6030"/>
</dbReference>
<name>A0A2K1JGJ7_PHYPA</name>
<dbReference type="EMBL" id="ABEU02000014">
    <property type="protein sequence ID" value="PNR40684.1"/>
    <property type="molecule type" value="Genomic_DNA"/>
</dbReference>
<proteinExistence type="predicted"/>
<reference evidence="2" key="3">
    <citation type="submission" date="2020-12" db="UniProtKB">
        <authorList>
            <consortium name="EnsemblPlants"/>
        </authorList>
    </citation>
    <scope>IDENTIFICATION</scope>
</reference>
<gene>
    <name evidence="1" type="ORF">PHYPA_018087</name>
</gene>
<dbReference type="Gramene" id="Pp3c14_6030V3.2">
    <property type="protein sequence ID" value="PAC:32960219.CDS.1"/>
    <property type="gene ID" value="Pp3c14_6030"/>
</dbReference>
<dbReference type="Gramene" id="Pp3c14_6030V3.1">
    <property type="protein sequence ID" value="PAC:32960218.CDS.1"/>
    <property type="gene ID" value="Pp3c14_6030"/>
</dbReference>
<reference evidence="1 3" key="2">
    <citation type="journal article" date="2018" name="Plant J.">
        <title>The Physcomitrella patens chromosome-scale assembly reveals moss genome structure and evolution.</title>
        <authorList>
            <person name="Lang D."/>
            <person name="Ullrich K.K."/>
            <person name="Murat F."/>
            <person name="Fuchs J."/>
            <person name="Jenkins J."/>
            <person name="Haas F.B."/>
            <person name="Piednoel M."/>
            <person name="Gundlach H."/>
            <person name="Van Bel M."/>
            <person name="Meyberg R."/>
            <person name="Vives C."/>
            <person name="Morata J."/>
            <person name="Symeonidi A."/>
            <person name="Hiss M."/>
            <person name="Muchero W."/>
            <person name="Kamisugi Y."/>
            <person name="Saleh O."/>
            <person name="Blanc G."/>
            <person name="Decker E.L."/>
            <person name="van Gessel N."/>
            <person name="Grimwood J."/>
            <person name="Hayes R.D."/>
            <person name="Graham S.W."/>
            <person name="Gunter L.E."/>
            <person name="McDaniel S.F."/>
            <person name="Hoernstein S.N.W."/>
            <person name="Larsson A."/>
            <person name="Li F.W."/>
            <person name="Perroud P.F."/>
            <person name="Phillips J."/>
            <person name="Ranjan P."/>
            <person name="Rokshar D.S."/>
            <person name="Rothfels C.J."/>
            <person name="Schneider L."/>
            <person name="Shu S."/>
            <person name="Stevenson D.W."/>
            <person name="Thummler F."/>
            <person name="Tillich M."/>
            <person name="Villarreal Aguilar J.C."/>
            <person name="Widiez T."/>
            <person name="Wong G.K."/>
            <person name="Wymore A."/>
            <person name="Zhang Y."/>
            <person name="Zimmer A.D."/>
            <person name="Quatrano R.S."/>
            <person name="Mayer K.F.X."/>
            <person name="Goodstein D."/>
            <person name="Casacuberta J.M."/>
            <person name="Vandepoele K."/>
            <person name="Reski R."/>
            <person name="Cuming A.C."/>
            <person name="Tuskan G.A."/>
            <person name="Maumus F."/>
            <person name="Salse J."/>
            <person name="Schmutz J."/>
            <person name="Rensing S.A."/>
        </authorList>
    </citation>
    <scope>NUCLEOTIDE SEQUENCE [LARGE SCALE GENOMIC DNA]</scope>
    <source>
        <strain evidence="2 3">cv. Gransden 2004</strain>
    </source>
</reference>
<dbReference type="EnsemblPlants" id="Pp3c14_6030V3.2">
    <property type="protein sequence ID" value="PAC:32960219.CDS.1"/>
    <property type="gene ID" value="Pp3c14_6030"/>
</dbReference>
<dbReference type="InParanoid" id="A0A2K1JGJ7"/>
<keyword evidence="3" id="KW-1185">Reference proteome</keyword>
<evidence type="ECO:0000313" key="1">
    <source>
        <dbReference type="EMBL" id="PNR40684.1"/>
    </source>
</evidence>
<reference evidence="1 3" key="1">
    <citation type="journal article" date="2008" name="Science">
        <title>The Physcomitrella genome reveals evolutionary insights into the conquest of land by plants.</title>
        <authorList>
            <person name="Rensing S."/>
            <person name="Lang D."/>
            <person name="Zimmer A."/>
            <person name="Terry A."/>
            <person name="Salamov A."/>
            <person name="Shapiro H."/>
            <person name="Nishiyama T."/>
            <person name="Perroud P.-F."/>
            <person name="Lindquist E."/>
            <person name="Kamisugi Y."/>
            <person name="Tanahashi T."/>
            <person name="Sakakibara K."/>
            <person name="Fujita T."/>
            <person name="Oishi K."/>
            <person name="Shin-I T."/>
            <person name="Kuroki Y."/>
            <person name="Toyoda A."/>
            <person name="Suzuki Y."/>
            <person name="Hashimoto A."/>
            <person name="Yamaguchi K."/>
            <person name="Sugano A."/>
            <person name="Kohara Y."/>
            <person name="Fujiyama A."/>
            <person name="Anterola A."/>
            <person name="Aoki S."/>
            <person name="Ashton N."/>
            <person name="Barbazuk W.B."/>
            <person name="Barker E."/>
            <person name="Bennetzen J."/>
            <person name="Bezanilla M."/>
            <person name="Blankenship R."/>
            <person name="Cho S.H."/>
            <person name="Dutcher S."/>
            <person name="Estelle M."/>
            <person name="Fawcett J.A."/>
            <person name="Gundlach H."/>
            <person name="Hanada K."/>
            <person name="Heyl A."/>
            <person name="Hicks K.A."/>
            <person name="Hugh J."/>
            <person name="Lohr M."/>
            <person name="Mayer K."/>
            <person name="Melkozernov A."/>
            <person name="Murata T."/>
            <person name="Nelson D."/>
            <person name="Pils B."/>
            <person name="Prigge M."/>
            <person name="Reiss B."/>
            <person name="Renner T."/>
            <person name="Rombauts S."/>
            <person name="Rushton P."/>
            <person name="Sanderfoot A."/>
            <person name="Schween G."/>
            <person name="Shiu S.-H."/>
            <person name="Stueber K."/>
            <person name="Theodoulou F.L."/>
            <person name="Tu H."/>
            <person name="Van de Peer Y."/>
            <person name="Verrier P.J."/>
            <person name="Waters E."/>
            <person name="Wood A."/>
            <person name="Yang L."/>
            <person name="Cove D."/>
            <person name="Cuming A."/>
            <person name="Hasebe M."/>
            <person name="Lucas S."/>
            <person name="Mishler D.B."/>
            <person name="Reski R."/>
            <person name="Grigoriev I."/>
            <person name="Quatrano R.S."/>
            <person name="Boore J.L."/>
        </authorList>
    </citation>
    <scope>NUCLEOTIDE SEQUENCE [LARGE SCALE GENOMIC DNA]</scope>
    <source>
        <strain evidence="2 3">cv. Gransden 2004</strain>
    </source>
</reference>
<evidence type="ECO:0000313" key="2">
    <source>
        <dbReference type="EnsemblPlants" id="PAC:32960218.CDS.1"/>
    </source>
</evidence>
<dbReference type="Gramene" id="Pp3c14_6030V3.3">
    <property type="protein sequence ID" value="PAC:32960220.CDS.1"/>
    <property type="gene ID" value="Pp3c14_6030"/>
</dbReference>
<protein>
    <submittedName>
        <fullName evidence="1 2">Uncharacterized protein</fullName>
    </submittedName>
</protein>
<dbReference type="EnsemblPlants" id="Pp3c14_6030V3.3">
    <property type="protein sequence ID" value="PAC:32960220.CDS.1"/>
    <property type="gene ID" value="Pp3c14_6030"/>
</dbReference>
<organism evidence="1">
    <name type="scientific">Physcomitrium patens</name>
    <name type="common">Spreading-leaved earth moss</name>
    <name type="synonym">Physcomitrella patens</name>
    <dbReference type="NCBI Taxonomy" id="3218"/>
    <lineage>
        <taxon>Eukaryota</taxon>
        <taxon>Viridiplantae</taxon>
        <taxon>Streptophyta</taxon>
        <taxon>Embryophyta</taxon>
        <taxon>Bryophyta</taxon>
        <taxon>Bryophytina</taxon>
        <taxon>Bryopsida</taxon>
        <taxon>Funariidae</taxon>
        <taxon>Funariales</taxon>
        <taxon>Funariaceae</taxon>
        <taxon>Physcomitrium</taxon>
    </lineage>
</organism>
<dbReference type="PANTHER" id="PTHR34569">
    <property type="entry name" value="EXPRESSED PROTEIN"/>
    <property type="match status" value="1"/>
</dbReference>
<dbReference type="AlphaFoldDB" id="A0A2K1JGJ7"/>
<accession>A0A2K1JGJ7</accession>
<dbReference type="Proteomes" id="UP000006727">
    <property type="component" value="Chromosome 14"/>
</dbReference>
<dbReference type="PaxDb" id="3218-PP1S150_107V6.1"/>
<evidence type="ECO:0000313" key="3">
    <source>
        <dbReference type="Proteomes" id="UP000006727"/>
    </source>
</evidence>
<dbReference type="PANTHER" id="PTHR34569:SF2">
    <property type="entry name" value="EXPRESSED PROTEIN"/>
    <property type="match status" value="1"/>
</dbReference>
<sequence>MTTIVKSNTVTVAKLWRNFSNIRLNRRDTELLDMTRAHSYSSHSYTSLRDVAGSLPTASSKQWNNQLSSFQSLPDIRHVHMRNPLVEKAARAYLATANRTQHENNASGLASSFSSFLKIVRFPFLSTLSLLGGASAWFKQLTIKI</sequence>